<dbReference type="Proteomes" id="UP000321662">
    <property type="component" value="Unassembled WGS sequence"/>
</dbReference>
<name>A0A511ASN9_9LACT</name>
<dbReference type="RefSeq" id="WP_146924053.1">
    <property type="nucleotide sequence ID" value="NZ_BJUY01000007.1"/>
</dbReference>
<keyword evidence="1" id="KW-0472">Membrane</keyword>
<accession>A0A511ASN9</accession>
<comment type="caution">
    <text evidence="2">The sequence shown here is derived from an EMBL/GenBank/DDBJ whole genome shotgun (WGS) entry which is preliminary data.</text>
</comment>
<sequence length="76" mass="9155">MDLLLWVTISFIVIGFLVLFFMKKGMEIKLAHIQKKSEDEENKKKERSIIWWIRGAVIWAIMSMLLIVLNFYYRFA</sequence>
<keyword evidence="1" id="KW-1133">Transmembrane helix</keyword>
<protein>
    <submittedName>
        <fullName evidence="2">Uncharacterized protein</fullName>
    </submittedName>
</protein>
<evidence type="ECO:0000313" key="2">
    <source>
        <dbReference type="EMBL" id="GEK91218.1"/>
    </source>
</evidence>
<dbReference type="OrthoDB" id="2429101at2"/>
<evidence type="ECO:0000313" key="3">
    <source>
        <dbReference type="Proteomes" id="UP000321662"/>
    </source>
</evidence>
<dbReference type="AlphaFoldDB" id="A0A511ASN9"/>
<gene>
    <name evidence="2" type="ORF">AKA01nite_08400</name>
</gene>
<feature type="transmembrane region" description="Helical" evidence="1">
    <location>
        <begin position="6"/>
        <end position="22"/>
    </location>
</feature>
<keyword evidence="1" id="KW-0812">Transmembrane</keyword>
<keyword evidence="3" id="KW-1185">Reference proteome</keyword>
<dbReference type="EMBL" id="BJUY01000007">
    <property type="protein sequence ID" value="GEK91218.1"/>
    <property type="molecule type" value="Genomic_DNA"/>
</dbReference>
<feature type="transmembrane region" description="Helical" evidence="1">
    <location>
        <begin position="51"/>
        <end position="73"/>
    </location>
</feature>
<proteinExistence type="predicted"/>
<reference evidence="2 3" key="1">
    <citation type="submission" date="2019-07" db="EMBL/GenBank/DDBJ databases">
        <title>Whole genome shotgun sequence of Alkalibacterium kapii NBRC 103247.</title>
        <authorList>
            <person name="Hosoyama A."/>
            <person name="Uohara A."/>
            <person name="Ohji S."/>
            <person name="Ichikawa N."/>
        </authorList>
    </citation>
    <scope>NUCLEOTIDE SEQUENCE [LARGE SCALE GENOMIC DNA]</scope>
    <source>
        <strain evidence="2 3">NBRC 103247</strain>
    </source>
</reference>
<evidence type="ECO:0000256" key="1">
    <source>
        <dbReference type="SAM" id="Phobius"/>
    </source>
</evidence>
<organism evidence="2 3">
    <name type="scientific">Alkalibacterium kapii</name>
    <dbReference type="NCBI Taxonomy" id="426704"/>
    <lineage>
        <taxon>Bacteria</taxon>
        <taxon>Bacillati</taxon>
        <taxon>Bacillota</taxon>
        <taxon>Bacilli</taxon>
        <taxon>Lactobacillales</taxon>
        <taxon>Carnobacteriaceae</taxon>
        <taxon>Alkalibacterium</taxon>
    </lineage>
</organism>